<dbReference type="GO" id="GO:0051213">
    <property type="term" value="F:dioxygenase activity"/>
    <property type="evidence" value="ECO:0007669"/>
    <property type="project" value="UniProtKB-KW"/>
</dbReference>
<keyword evidence="5" id="KW-0560">Oxidoreductase</keyword>
<evidence type="ECO:0000256" key="4">
    <source>
        <dbReference type="ARBA" id="ARBA00022643"/>
    </source>
</evidence>
<dbReference type="InterPro" id="IPR004136">
    <property type="entry name" value="NMO"/>
</dbReference>
<gene>
    <name evidence="6" type="ORF">WN59_02905</name>
</gene>
<evidence type="ECO:0000313" key="6">
    <source>
        <dbReference type="EMBL" id="KKK35783.1"/>
    </source>
</evidence>
<dbReference type="InterPro" id="IPR013785">
    <property type="entry name" value="Aldolase_TIM"/>
</dbReference>
<dbReference type="Gene3D" id="3.20.20.70">
    <property type="entry name" value="Aldolase class I"/>
    <property type="match status" value="1"/>
</dbReference>
<keyword evidence="7" id="KW-1185">Reference proteome</keyword>
<dbReference type="AlphaFoldDB" id="A0A0M2SNH8"/>
<reference evidence="6 7" key="1">
    <citation type="submission" date="2015-04" db="EMBL/GenBank/DDBJ databases">
        <title>Taxonomic description and genome sequence of Salinicoccus sediminis sp. nov., a novel hyper halotolerant bacterium isolated from marine sediment.</title>
        <authorList>
            <person name="Mathan Kumar R."/>
            <person name="Kaur G."/>
            <person name="Kumar N."/>
            <person name="Kumar A."/>
            <person name="Singh N.K."/>
            <person name="Kaur N."/>
            <person name="Mayilraj S."/>
        </authorList>
    </citation>
    <scope>NUCLEOTIDE SEQUENCE [LARGE SCALE GENOMIC DNA]</scope>
    <source>
        <strain evidence="6 7">SV-16</strain>
    </source>
</reference>
<name>A0A0M2SNH8_9STAP</name>
<dbReference type="PATRIC" id="fig|1432562.3.peg.596"/>
<keyword evidence="4" id="KW-0288">FMN</keyword>
<evidence type="ECO:0000313" key="7">
    <source>
        <dbReference type="Proteomes" id="UP000034287"/>
    </source>
</evidence>
<organism evidence="6 7">
    <name type="scientific">Salinicoccus sediminis</name>
    <dbReference type="NCBI Taxonomy" id="1432562"/>
    <lineage>
        <taxon>Bacteria</taxon>
        <taxon>Bacillati</taxon>
        <taxon>Bacillota</taxon>
        <taxon>Bacilli</taxon>
        <taxon>Bacillales</taxon>
        <taxon>Staphylococcaceae</taxon>
        <taxon>Salinicoccus</taxon>
    </lineage>
</organism>
<evidence type="ECO:0000256" key="2">
    <source>
        <dbReference type="ARBA" id="ARBA00013457"/>
    </source>
</evidence>
<evidence type="ECO:0000256" key="3">
    <source>
        <dbReference type="ARBA" id="ARBA00022630"/>
    </source>
</evidence>
<evidence type="ECO:0000256" key="5">
    <source>
        <dbReference type="ARBA" id="ARBA00023002"/>
    </source>
</evidence>
<keyword evidence="6" id="KW-0223">Dioxygenase</keyword>
<dbReference type="Pfam" id="PF03060">
    <property type="entry name" value="NMO"/>
    <property type="match status" value="1"/>
</dbReference>
<dbReference type="SUPFAM" id="SSF51412">
    <property type="entry name" value="Inosine monophosphate dehydrogenase (IMPDH)"/>
    <property type="match status" value="1"/>
</dbReference>
<dbReference type="EMBL" id="LAYZ01000001">
    <property type="protein sequence ID" value="KKK35783.1"/>
    <property type="molecule type" value="Genomic_DNA"/>
</dbReference>
<dbReference type="OrthoDB" id="9778912at2"/>
<protein>
    <recommendedName>
        <fullName evidence="2">Probable nitronate monooxygenase</fullName>
    </recommendedName>
</protein>
<dbReference type="GO" id="GO:0018580">
    <property type="term" value="F:nitronate monooxygenase activity"/>
    <property type="evidence" value="ECO:0007669"/>
    <property type="project" value="InterPro"/>
</dbReference>
<dbReference type="STRING" id="1432562.WN59_02905"/>
<comment type="function">
    <text evidence="1">Nitronate monooxygenase that uses molecular oxygen to catalyze the oxidative denitrification of alkyl nitronates. Acts on propionate 3-nitronate (P3N), the presumed physiological substrate. Probably functions in the detoxification of P3N, a metabolic poison produced by plants and fungi as a defense mechanism.</text>
</comment>
<proteinExistence type="predicted"/>
<sequence length="314" mass="33573">MMNIMDALGLSIPVVQGGMGNIPTGRFAALISEQGGVGTVSCGTLAPIEAEQQFKEARRLTDRTLAVNVPISVNAAPEDMIRLAARYNMDVITLSAGNPAPYIPEIRALGMKVNVIVGTVSQAKKVAGMDVDIITCEGYEAAGINASTEATTMTLIPQVKKAIDKPLIAAGGIGDGRGMLAAMALGADLVQLGTRLVATREHPAHHHYKAKIIEADESSTKIYGRSVGRRRRLLENEYSESLRKEEERGISLGTYKENTDEEKHLLGAVEGDMHNGFINGGQISGLIDELPGVAELFSAFRSEFNDSLSNIKKL</sequence>
<dbReference type="PANTHER" id="PTHR32332">
    <property type="entry name" value="2-NITROPROPANE DIOXYGENASE"/>
    <property type="match status" value="1"/>
</dbReference>
<comment type="caution">
    <text evidence="6">The sequence shown here is derived from an EMBL/GenBank/DDBJ whole genome shotgun (WGS) entry which is preliminary data.</text>
</comment>
<evidence type="ECO:0000256" key="1">
    <source>
        <dbReference type="ARBA" id="ARBA00003535"/>
    </source>
</evidence>
<dbReference type="RefSeq" id="WP_046512268.1">
    <property type="nucleotide sequence ID" value="NZ_LAYZ01000001.1"/>
</dbReference>
<keyword evidence="3" id="KW-0285">Flavoprotein</keyword>
<dbReference type="Proteomes" id="UP000034287">
    <property type="component" value="Unassembled WGS sequence"/>
</dbReference>
<dbReference type="CDD" id="cd04730">
    <property type="entry name" value="NPD_like"/>
    <property type="match status" value="1"/>
</dbReference>
<dbReference type="PANTHER" id="PTHR32332:SF20">
    <property type="entry name" value="2-NITROPROPANE DIOXYGENASE-LIKE PROTEIN"/>
    <property type="match status" value="1"/>
</dbReference>
<accession>A0A0M2SNH8</accession>